<dbReference type="PANTHER" id="PTHR12133">
    <property type="entry name" value="TRNA (ADENINE(58)-N(1))-METHYLTRANSFERASE"/>
    <property type="match status" value="1"/>
</dbReference>
<evidence type="ECO:0000256" key="8">
    <source>
        <dbReference type="ARBA" id="ARBA00023242"/>
    </source>
</evidence>
<dbReference type="PROSITE" id="PS51620">
    <property type="entry name" value="SAM_TRM61"/>
    <property type="match status" value="1"/>
</dbReference>
<protein>
    <recommendedName>
        <fullName evidence="3 9">tRNA (adenine(58)-N(1))-methyltransferase catalytic subunit TRM61</fullName>
        <ecNumber evidence="2 9">2.1.1.220</ecNumber>
    </recommendedName>
</protein>
<proteinExistence type="inferred from homology"/>
<dbReference type="AlphaFoldDB" id="R4XAR7"/>
<evidence type="ECO:0000259" key="11">
    <source>
        <dbReference type="Pfam" id="PF08704"/>
    </source>
</evidence>
<feature type="domain" description="tRNA (adenine(58)-N(1))-methyltransferase catalytic subunit TRM61 C-terminal" evidence="11">
    <location>
        <begin position="68"/>
        <end position="317"/>
    </location>
</feature>
<keyword evidence="6 9" id="KW-0949">S-adenosyl-L-methionine</keyword>
<dbReference type="PANTHER" id="PTHR12133:SF2">
    <property type="entry name" value="TRNA (ADENINE(58)-N(1))-METHYLTRANSFERASE CATALYTIC SUBUNIT TRMT61A"/>
    <property type="match status" value="1"/>
</dbReference>
<comment type="function">
    <text evidence="9">Catalytic subunit of tRNA (adenine-N(1)-)-methyltransferase, which catalyzes the formation of N(1)-methyladenine at position 58 (m1A58) in initiator methionyl-tRNA.</text>
</comment>
<evidence type="ECO:0000313" key="13">
    <source>
        <dbReference type="Proteomes" id="UP000013776"/>
    </source>
</evidence>
<dbReference type="Gene3D" id="3.40.50.150">
    <property type="entry name" value="Vaccinia Virus protein VP39"/>
    <property type="match status" value="1"/>
</dbReference>
<dbReference type="Pfam" id="PF08704">
    <property type="entry name" value="GCD14"/>
    <property type="match status" value="1"/>
</dbReference>
<comment type="caution">
    <text evidence="12">The sequence shown here is derived from an EMBL/GenBank/DDBJ whole genome shotgun (WGS) entry which is preliminary data.</text>
</comment>
<evidence type="ECO:0000256" key="10">
    <source>
        <dbReference type="PIRSR" id="PIRSR017269-1"/>
    </source>
</evidence>
<comment type="subcellular location">
    <subcellularLocation>
        <location evidence="1 9">Nucleus</location>
    </subcellularLocation>
</comment>
<evidence type="ECO:0000256" key="7">
    <source>
        <dbReference type="ARBA" id="ARBA00022694"/>
    </source>
</evidence>
<evidence type="ECO:0000256" key="3">
    <source>
        <dbReference type="ARBA" id="ARBA00015963"/>
    </source>
</evidence>
<feature type="binding site" evidence="10">
    <location>
        <position position="193"/>
    </location>
    <ligand>
        <name>S-adenosyl-L-methionine</name>
        <dbReference type="ChEBI" id="CHEBI:59789"/>
    </ligand>
</feature>
<organism evidence="12 13">
    <name type="scientific">Taphrina deformans (strain PYCC 5710 / ATCC 11124 / CBS 356.35 / IMI 108563 / JCM 9778 / NBRC 8474)</name>
    <name type="common">Peach leaf curl fungus</name>
    <name type="synonym">Lalaria deformans</name>
    <dbReference type="NCBI Taxonomy" id="1097556"/>
    <lineage>
        <taxon>Eukaryota</taxon>
        <taxon>Fungi</taxon>
        <taxon>Dikarya</taxon>
        <taxon>Ascomycota</taxon>
        <taxon>Taphrinomycotina</taxon>
        <taxon>Taphrinomycetes</taxon>
        <taxon>Taphrinales</taxon>
        <taxon>Taphrinaceae</taxon>
        <taxon>Taphrina</taxon>
    </lineage>
</organism>
<gene>
    <name evidence="12" type="ORF">TAPDE_002649</name>
</gene>
<keyword evidence="8 9" id="KW-0539">Nucleus</keyword>
<feature type="binding site" evidence="10">
    <location>
        <position position="139"/>
    </location>
    <ligand>
        <name>S-adenosyl-L-methionine</name>
        <dbReference type="ChEBI" id="CHEBI:59789"/>
    </ligand>
</feature>
<evidence type="ECO:0000256" key="6">
    <source>
        <dbReference type="ARBA" id="ARBA00022691"/>
    </source>
</evidence>
<dbReference type="GO" id="GO:0005634">
    <property type="term" value="C:nucleus"/>
    <property type="evidence" value="ECO:0007669"/>
    <property type="project" value="UniProtKB-SubCell"/>
</dbReference>
<evidence type="ECO:0000313" key="12">
    <source>
        <dbReference type="EMBL" id="CCG82614.1"/>
    </source>
</evidence>
<reference evidence="12 13" key="1">
    <citation type="journal article" date="2013" name="MBio">
        <title>Genome sequencing of the plant pathogen Taphrina deformans, the causal agent of peach leaf curl.</title>
        <authorList>
            <person name="Cisse O.H."/>
            <person name="Almeida J.M.G.C.F."/>
            <person name="Fonseca A."/>
            <person name="Kumar A.A."/>
            <person name="Salojaervi J."/>
            <person name="Overmyer K."/>
            <person name="Hauser P.M."/>
            <person name="Pagni M."/>
        </authorList>
    </citation>
    <scope>NUCLEOTIDE SEQUENCE [LARGE SCALE GENOMIC DNA]</scope>
    <source>
        <strain evidence="13">PYCC 5710 / ATCC 11124 / CBS 356.35 / IMI 108563 / JCM 9778 / NBRC 8474</strain>
    </source>
</reference>
<keyword evidence="5 9" id="KW-0808">Transferase</keyword>
<dbReference type="InterPro" id="IPR029063">
    <property type="entry name" value="SAM-dependent_MTases_sf"/>
</dbReference>
<dbReference type="eggNOG" id="KOG2915">
    <property type="taxonomic scope" value="Eukaryota"/>
</dbReference>
<keyword evidence="13" id="KW-1185">Reference proteome</keyword>
<dbReference type="EC" id="2.1.1.220" evidence="2 9"/>
<dbReference type="SUPFAM" id="SSF53335">
    <property type="entry name" value="S-adenosyl-L-methionine-dependent methyltransferases"/>
    <property type="match status" value="1"/>
</dbReference>
<comment type="catalytic activity">
    <reaction evidence="9">
        <text>adenosine(58) in tRNA + S-adenosyl-L-methionine = N(1)-methyladenosine(58) in tRNA + S-adenosyl-L-homocysteine + H(+)</text>
        <dbReference type="Rhea" id="RHEA:43152"/>
        <dbReference type="Rhea" id="RHEA-COMP:10365"/>
        <dbReference type="Rhea" id="RHEA-COMP:10366"/>
        <dbReference type="ChEBI" id="CHEBI:15378"/>
        <dbReference type="ChEBI" id="CHEBI:57856"/>
        <dbReference type="ChEBI" id="CHEBI:59789"/>
        <dbReference type="ChEBI" id="CHEBI:74411"/>
        <dbReference type="ChEBI" id="CHEBI:74491"/>
        <dbReference type="EC" id="2.1.1.220"/>
    </reaction>
</comment>
<keyword evidence="7 9" id="KW-0819">tRNA processing</keyword>
<sequence>MAADPFRKFQASPISEGDLVMAYMSRESIVPLTIESDKILNNRYGNYAHADMIGMNFGSQMASKNKTGFIYLLHPTPELWTLALPHRTQILYAPDISYIISKLRVTPGSRVIEAGTGSGSFTHSFARTIGDSGNLYTFEFHEKRCETARAEFEAHGLLKVAEKEVIRLTHRDVCKNGFTLPDLQYAVDAVFLDLPAPWEAVPHLTPHLAKTTRLCCFSPCIEQVQRTVLTLKTEGWLEIDCYEIAAREWESRYVERKDISEVVEKLREIKRRRVSGVKKDRKPAQRIKEGQAGMDWNEIAKPQSEIKSHTSFLLFAIKHDARDDTVV</sequence>
<evidence type="ECO:0000256" key="2">
    <source>
        <dbReference type="ARBA" id="ARBA00012796"/>
    </source>
</evidence>
<evidence type="ECO:0000256" key="4">
    <source>
        <dbReference type="ARBA" id="ARBA00022603"/>
    </source>
</evidence>
<evidence type="ECO:0000256" key="9">
    <source>
        <dbReference type="PIRNR" id="PIRNR017269"/>
    </source>
</evidence>
<evidence type="ECO:0000256" key="1">
    <source>
        <dbReference type="ARBA" id="ARBA00004123"/>
    </source>
</evidence>
<comment type="similarity">
    <text evidence="9">Belongs to the class I-like SAM-binding methyltransferase superfamily. TRM61 family.</text>
</comment>
<dbReference type="GO" id="GO:0031515">
    <property type="term" value="C:tRNA (m1A) methyltransferase complex"/>
    <property type="evidence" value="ECO:0007669"/>
    <property type="project" value="UniProtKB-UniRule"/>
</dbReference>
<dbReference type="EMBL" id="CAHR02000093">
    <property type="protein sequence ID" value="CCG82614.1"/>
    <property type="molecule type" value="Genomic_DNA"/>
</dbReference>
<dbReference type="PIRSF" id="PIRSF017269">
    <property type="entry name" value="GCD14"/>
    <property type="match status" value="1"/>
</dbReference>
<dbReference type="InterPro" id="IPR014816">
    <property type="entry name" value="tRNA_MeTrfase_Gcd14"/>
</dbReference>
<accession>R4XAR7</accession>
<name>R4XAR7_TAPDE</name>
<dbReference type="Proteomes" id="UP000013776">
    <property type="component" value="Unassembled WGS sequence"/>
</dbReference>
<dbReference type="VEuPathDB" id="FungiDB:TAPDE_002649"/>
<dbReference type="InterPro" id="IPR049470">
    <property type="entry name" value="TRM61_C"/>
</dbReference>
<dbReference type="STRING" id="1097556.R4XAR7"/>
<evidence type="ECO:0000256" key="5">
    <source>
        <dbReference type="ARBA" id="ARBA00022679"/>
    </source>
</evidence>
<dbReference type="GO" id="GO:0030488">
    <property type="term" value="P:tRNA methylation"/>
    <property type="evidence" value="ECO:0007669"/>
    <property type="project" value="InterPro"/>
</dbReference>
<dbReference type="Gene3D" id="3.10.330.20">
    <property type="match status" value="1"/>
</dbReference>
<dbReference type="OrthoDB" id="1925287at2759"/>
<dbReference type="GO" id="GO:0160107">
    <property type="term" value="F:tRNA (adenine(58)-N1)-methyltransferase activity"/>
    <property type="evidence" value="ECO:0007669"/>
    <property type="project" value="UniProtKB-EC"/>
</dbReference>
<keyword evidence="4 9" id="KW-0489">Methyltransferase</keyword>